<accession>A0AAD5H541</accession>
<dbReference type="Pfam" id="PF00085">
    <property type="entry name" value="Thioredoxin"/>
    <property type="match status" value="1"/>
</dbReference>
<gene>
    <name evidence="2" type="ORF">COHA_005714</name>
</gene>
<proteinExistence type="predicted"/>
<keyword evidence="3" id="KW-1185">Reference proteome</keyword>
<evidence type="ECO:0000313" key="2">
    <source>
        <dbReference type="EMBL" id="KAI7840560.1"/>
    </source>
</evidence>
<dbReference type="AlphaFoldDB" id="A0AAD5H541"/>
<dbReference type="Gene3D" id="3.40.30.10">
    <property type="entry name" value="Glutaredoxin"/>
    <property type="match status" value="1"/>
</dbReference>
<evidence type="ECO:0000313" key="3">
    <source>
        <dbReference type="Proteomes" id="UP001205105"/>
    </source>
</evidence>
<dbReference type="PANTHER" id="PTHR47912:SF1">
    <property type="entry name" value="THIOREDOXIN-LIKE 4, CHLOROPLASTIC"/>
    <property type="match status" value="1"/>
</dbReference>
<dbReference type="CDD" id="cd02947">
    <property type="entry name" value="TRX_family"/>
    <property type="match status" value="1"/>
</dbReference>
<evidence type="ECO:0000259" key="1">
    <source>
        <dbReference type="Pfam" id="PF00085"/>
    </source>
</evidence>
<dbReference type="PANTHER" id="PTHR47912">
    <property type="entry name" value="THIOREDOXIN-LIKE 4, CHLOROPLASTIC"/>
    <property type="match status" value="1"/>
</dbReference>
<dbReference type="InterPro" id="IPR036249">
    <property type="entry name" value="Thioredoxin-like_sf"/>
</dbReference>
<dbReference type="SUPFAM" id="SSF52833">
    <property type="entry name" value="Thioredoxin-like"/>
    <property type="match status" value="1"/>
</dbReference>
<name>A0AAD5H541_9CHLO</name>
<feature type="domain" description="Thioredoxin" evidence="1">
    <location>
        <begin position="39"/>
        <end position="125"/>
    </location>
</feature>
<dbReference type="InterPro" id="IPR044176">
    <property type="entry name" value="TRL4_chloroplastic"/>
</dbReference>
<sequence length="165" mass="18982">MELQWQRQLEAERLLAGVAGQLAAGGVIEVQSLEHLERLLEEASGQLVVLTVYSRSCGICKDVLRELEAVCRESRQQRARIVFLTHDMQDAFDWPSDISRMYKIRSSPRFLFFVDGALVRTASMADSRQMATSRTQVERVLHSEHRRLRDTLWELLVRNAPSARK</sequence>
<dbReference type="InterPro" id="IPR013766">
    <property type="entry name" value="Thioredoxin_domain"/>
</dbReference>
<protein>
    <recommendedName>
        <fullName evidence="1">Thioredoxin domain-containing protein</fullName>
    </recommendedName>
</protein>
<comment type="caution">
    <text evidence="2">The sequence shown here is derived from an EMBL/GenBank/DDBJ whole genome shotgun (WGS) entry which is preliminary data.</text>
</comment>
<dbReference type="Proteomes" id="UP001205105">
    <property type="component" value="Unassembled WGS sequence"/>
</dbReference>
<organism evidence="2 3">
    <name type="scientific">Chlorella ohadii</name>
    <dbReference type="NCBI Taxonomy" id="2649997"/>
    <lineage>
        <taxon>Eukaryota</taxon>
        <taxon>Viridiplantae</taxon>
        <taxon>Chlorophyta</taxon>
        <taxon>core chlorophytes</taxon>
        <taxon>Trebouxiophyceae</taxon>
        <taxon>Chlorellales</taxon>
        <taxon>Chlorellaceae</taxon>
        <taxon>Chlorella clade</taxon>
        <taxon>Chlorella</taxon>
    </lineage>
</organism>
<reference evidence="2" key="1">
    <citation type="submission" date="2020-11" db="EMBL/GenBank/DDBJ databases">
        <title>Chlorella ohadii genome sequencing and assembly.</title>
        <authorList>
            <person name="Murik O."/>
            <person name="Treves H."/>
            <person name="Kedem I."/>
            <person name="Shotland Y."/>
            <person name="Kaplan A."/>
        </authorList>
    </citation>
    <scope>NUCLEOTIDE SEQUENCE</scope>
    <source>
        <strain evidence="2">1</strain>
    </source>
</reference>
<dbReference type="EMBL" id="JADXDR010000078">
    <property type="protein sequence ID" value="KAI7840560.1"/>
    <property type="molecule type" value="Genomic_DNA"/>
</dbReference>